<dbReference type="EMBL" id="AAHSLO010000003">
    <property type="protein sequence ID" value="EBZ8445841.1"/>
    <property type="molecule type" value="Genomic_DNA"/>
</dbReference>
<reference evidence="6" key="2">
    <citation type="submission" date="2018-07" db="EMBL/GenBank/DDBJ databases">
        <authorList>
            <consortium name="NCBI Pathogen Detection Project"/>
        </authorList>
    </citation>
    <scope>NUCLEOTIDE SEQUENCE</scope>
    <source>
        <strain evidence="6">NVSL 5618</strain>
    </source>
</reference>
<evidence type="ECO:0000256" key="1">
    <source>
        <dbReference type="SAM" id="Phobius"/>
    </source>
</evidence>
<keyword evidence="1" id="KW-0472">Membrane</keyword>
<dbReference type="EMBL" id="AAHTZC010000003">
    <property type="protein sequence ID" value="ECA3202950.1"/>
    <property type="molecule type" value="Genomic_DNA"/>
</dbReference>
<keyword evidence="1" id="KW-1133">Transmembrane helix</keyword>
<accession>A0A3T3IDB8</accession>
<dbReference type="EMBL" id="DAAMFJ010000003">
    <property type="protein sequence ID" value="HAC6495219.1"/>
    <property type="molecule type" value="Genomic_DNA"/>
</dbReference>
<gene>
    <name evidence="5" type="ORF">DQQ75_03450</name>
    <name evidence="4" type="ORF">DYM17_03360</name>
    <name evidence="2" type="ORF">EHB47_04210</name>
    <name evidence="3" type="ORF">EJP12_03020</name>
    <name evidence="6" type="ORF">G0B14_05125</name>
</gene>
<dbReference type="EMBL" id="AAKPOL010000003">
    <property type="protein sequence ID" value="ECU3178341.1"/>
    <property type="molecule type" value="Genomic_DNA"/>
</dbReference>
<evidence type="ECO:0000313" key="6">
    <source>
        <dbReference type="EMBL" id="HAC6495219.1"/>
    </source>
</evidence>
<reference evidence="2" key="4">
    <citation type="submission" date="2018-11" db="EMBL/GenBank/DDBJ databases">
        <authorList>
            <person name="Ashton P.M."/>
            <person name="Dallman T."/>
            <person name="Nair S."/>
            <person name="De Pinna E."/>
            <person name="Peters T."/>
            <person name="Grant K."/>
        </authorList>
    </citation>
    <scope>NUCLEOTIDE SEQUENCE [LARGE SCALE GENOMIC DNA]</scope>
    <source>
        <strain evidence="2">638680</strain>
    </source>
</reference>
<name>A0A3T3IDB8_SALDU</name>
<evidence type="ECO:0000313" key="4">
    <source>
        <dbReference type="EMBL" id="ECU3178341.1"/>
    </source>
</evidence>
<keyword evidence="1" id="KW-0812">Transmembrane</keyword>
<sequence length="80" mass="9342">MDTIKTADITVWRMMTNYFAPQTLCEIHHSKRRMTIVISYLYITVFCLFARIRSRSLFSSVVFSVFLRARAHLGILLIAV</sequence>
<evidence type="ECO:0000313" key="3">
    <source>
        <dbReference type="EMBL" id="ECA3202950.1"/>
    </source>
</evidence>
<reference evidence="4" key="3">
    <citation type="submission" date="2018-08" db="EMBL/GenBank/DDBJ databases">
        <authorList>
            <consortium name="GenomeTrakr network: Whole genome sequencing for foodborne pathogen traceback"/>
        </authorList>
    </citation>
    <scope>NUCLEOTIDE SEQUENCE</scope>
    <source>
        <strain evidence="5">FSIS11810954</strain>
        <strain evidence="3">FSIS11816373</strain>
        <strain evidence="4">FSIS31800840</strain>
    </source>
</reference>
<reference evidence="6" key="1">
    <citation type="journal article" date="2018" name="Genome Biol.">
        <title>SKESA: strategic k-mer extension for scrupulous assemblies.</title>
        <authorList>
            <person name="Souvorov A."/>
            <person name="Agarwala R."/>
            <person name="Lipman D.J."/>
        </authorList>
    </citation>
    <scope>NUCLEOTIDE SEQUENCE</scope>
    <source>
        <strain evidence="6">NVSL 5618</strain>
    </source>
</reference>
<comment type="caution">
    <text evidence="4">The sequence shown here is derived from an EMBL/GenBank/DDBJ whole genome shotgun (WGS) entry which is preliminary data.</text>
</comment>
<organism evidence="4">
    <name type="scientific">Salmonella dublin</name>
    <dbReference type="NCBI Taxonomy" id="98360"/>
    <lineage>
        <taxon>Bacteria</taxon>
        <taxon>Pseudomonadati</taxon>
        <taxon>Pseudomonadota</taxon>
        <taxon>Gammaproteobacteria</taxon>
        <taxon>Enterobacterales</taxon>
        <taxon>Enterobacteriaceae</taxon>
        <taxon>Salmonella</taxon>
    </lineage>
</organism>
<dbReference type="EMBL" id="AAKSEE010000002">
    <property type="protein sequence ID" value="ECV3270865.1"/>
    <property type="molecule type" value="Genomic_DNA"/>
</dbReference>
<evidence type="ECO:0000313" key="5">
    <source>
        <dbReference type="EMBL" id="ECV3270865.1"/>
    </source>
</evidence>
<dbReference type="Proteomes" id="UP000839890">
    <property type="component" value="Unassembled WGS sequence"/>
</dbReference>
<dbReference type="AlphaFoldDB" id="A0A3T3IDB8"/>
<feature type="transmembrane region" description="Helical" evidence="1">
    <location>
        <begin position="34"/>
        <end position="52"/>
    </location>
</feature>
<protein>
    <submittedName>
        <fullName evidence="4">Uncharacterized protein</fullName>
    </submittedName>
</protein>
<proteinExistence type="predicted"/>
<evidence type="ECO:0000313" key="2">
    <source>
        <dbReference type="EMBL" id="EBZ8445841.1"/>
    </source>
</evidence>